<accession>A0A086ZYW3</accession>
<protein>
    <submittedName>
        <fullName evidence="1">Uncharacterized protein</fullName>
    </submittedName>
</protein>
<reference evidence="1 2" key="1">
    <citation type="submission" date="2014-03" db="EMBL/GenBank/DDBJ databases">
        <title>Genomics of Bifidobacteria.</title>
        <authorList>
            <person name="Ventura M."/>
            <person name="Milani C."/>
            <person name="Lugli G.A."/>
        </authorList>
    </citation>
    <scope>NUCLEOTIDE SEQUENCE [LARGE SCALE GENOMIC DNA]</scope>
    <source>
        <strain evidence="1 2">DSM 23969</strain>
    </source>
</reference>
<organism evidence="1 2">
    <name type="scientific">Bifidobacterium biavatii DSM 23969</name>
    <dbReference type="NCBI Taxonomy" id="1437608"/>
    <lineage>
        <taxon>Bacteria</taxon>
        <taxon>Bacillati</taxon>
        <taxon>Actinomycetota</taxon>
        <taxon>Actinomycetes</taxon>
        <taxon>Bifidobacteriales</taxon>
        <taxon>Bifidobacteriaceae</taxon>
        <taxon>Bifidobacterium</taxon>
    </lineage>
</organism>
<dbReference type="STRING" id="1437608.GCA_000771645_00275"/>
<dbReference type="eggNOG" id="ENOG503218J">
    <property type="taxonomic scope" value="Bacteria"/>
</dbReference>
<gene>
    <name evidence="1" type="ORF">BBIA_0626</name>
</gene>
<evidence type="ECO:0000313" key="1">
    <source>
        <dbReference type="EMBL" id="KFI51713.1"/>
    </source>
</evidence>
<proteinExistence type="predicted"/>
<dbReference type="Proteomes" id="UP000029108">
    <property type="component" value="Unassembled WGS sequence"/>
</dbReference>
<sequence>MKPVEHKPAWLREFIPNGNMGKLDVCMCEGCGRYVIRQQLGVWDYYDPGIIQDDDLIVAIILRRALARIRWDNTFRQPVLYTVSGTAGLKADGQYLAEHDCRLARITDRAFKPPRRERTPGKPMFDAKLSKADVAEFARLWHMPLAALRAEVRARPPTLL</sequence>
<keyword evidence="2" id="KW-1185">Reference proteome</keyword>
<name>A0A086ZYW3_9BIFI</name>
<comment type="caution">
    <text evidence="1">The sequence shown here is derived from an EMBL/GenBank/DDBJ whole genome shotgun (WGS) entry which is preliminary data.</text>
</comment>
<dbReference type="AlphaFoldDB" id="A0A086ZYW3"/>
<evidence type="ECO:0000313" key="2">
    <source>
        <dbReference type="Proteomes" id="UP000029108"/>
    </source>
</evidence>
<dbReference type="EMBL" id="JGYN01000008">
    <property type="protein sequence ID" value="KFI51713.1"/>
    <property type="molecule type" value="Genomic_DNA"/>
</dbReference>